<sequence length="301" mass="32275">MADLQSRDADALTARPDALGAKGFAILRGAASGATIARVASDLSPHFEATPFCQGGFYGTRTKRFGRLLSRSDAVAELVLQREVLALAERVLSPWCDTIQLNLGQAIEIHPGALPQFPHRDQDMWRGVTGEVEYLVNVIWPLTPFTRANGATLIWPGTHGAAALESEMVGEPVVAECEPGDAIVFLGSTLHGAGGNVTTAARRAIIVSYCLGWLKPYENQWLAYPPEVARRFPPELAALVGYRQHRPNLGNFEGQCPSILLGDAVPDHIAAIDALRPDQEAMLADYVDAQLAGGETARAGS</sequence>
<dbReference type="Proteomes" id="UP001596977">
    <property type="component" value="Unassembled WGS sequence"/>
</dbReference>
<dbReference type="RefSeq" id="WP_380916260.1">
    <property type="nucleotide sequence ID" value="NZ_JAPDRA010000001.1"/>
</dbReference>
<organism evidence="1 2">
    <name type="scientific">Sphingomonas canadensis</name>
    <dbReference type="NCBI Taxonomy" id="1219257"/>
    <lineage>
        <taxon>Bacteria</taxon>
        <taxon>Pseudomonadati</taxon>
        <taxon>Pseudomonadota</taxon>
        <taxon>Alphaproteobacteria</taxon>
        <taxon>Sphingomonadales</taxon>
        <taxon>Sphingomonadaceae</taxon>
        <taxon>Sphingomonas</taxon>
    </lineage>
</organism>
<reference evidence="2" key="1">
    <citation type="journal article" date="2019" name="Int. J. Syst. Evol. Microbiol.">
        <title>The Global Catalogue of Microorganisms (GCM) 10K type strain sequencing project: providing services to taxonomists for standard genome sequencing and annotation.</title>
        <authorList>
            <consortium name="The Broad Institute Genomics Platform"/>
            <consortium name="The Broad Institute Genome Sequencing Center for Infectious Disease"/>
            <person name="Wu L."/>
            <person name="Ma J."/>
        </authorList>
    </citation>
    <scope>NUCLEOTIDE SEQUENCE [LARGE SCALE GENOMIC DNA]</scope>
    <source>
        <strain evidence="2">CCUG 62982</strain>
    </source>
</reference>
<dbReference type="GO" id="GO:0051213">
    <property type="term" value="F:dioxygenase activity"/>
    <property type="evidence" value="ECO:0007669"/>
    <property type="project" value="UniProtKB-KW"/>
</dbReference>
<keyword evidence="2" id="KW-1185">Reference proteome</keyword>
<dbReference type="InterPro" id="IPR008775">
    <property type="entry name" value="Phytyl_CoA_dOase-like"/>
</dbReference>
<dbReference type="Gene3D" id="2.60.120.620">
    <property type="entry name" value="q2cbj1_9rhob like domain"/>
    <property type="match status" value="1"/>
</dbReference>
<protein>
    <submittedName>
        <fullName evidence="1">Phytanoyl-CoA dioxygenase family protein</fullName>
    </submittedName>
</protein>
<accession>A0ABW3H718</accession>
<dbReference type="SUPFAM" id="SSF51197">
    <property type="entry name" value="Clavaminate synthase-like"/>
    <property type="match status" value="1"/>
</dbReference>
<proteinExistence type="predicted"/>
<name>A0ABW3H718_9SPHN</name>
<dbReference type="EMBL" id="JBHTJG010000001">
    <property type="protein sequence ID" value="MFD0945069.1"/>
    <property type="molecule type" value="Genomic_DNA"/>
</dbReference>
<comment type="caution">
    <text evidence="1">The sequence shown here is derived from an EMBL/GenBank/DDBJ whole genome shotgun (WGS) entry which is preliminary data.</text>
</comment>
<keyword evidence="1" id="KW-0223">Dioxygenase</keyword>
<dbReference type="Pfam" id="PF05721">
    <property type="entry name" value="PhyH"/>
    <property type="match status" value="1"/>
</dbReference>
<evidence type="ECO:0000313" key="2">
    <source>
        <dbReference type="Proteomes" id="UP001596977"/>
    </source>
</evidence>
<evidence type="ECO:0000313" key="1">
    <source>
        <dbReference type="EMBL" id="MFD0945069.1"/>
    </source>
</evidence>
<gene>
    <name evidence="1" type="ORF">ACFQ1E_01825</name>
</gene>
<keyword evidence="1" id="KW-0560">Oxidoreductase</keyword>